<keyword evidence="3" id="KW-1185">Reference proteome</keyword>
<protein>
    <submittedName>
        <fullName evidence="2">Dihaem cytochrome c</fullName>
    </submittedName>
</protein>
<feature type="signal peptide" evidence="1">
    <location>
        <begin position="1"/>
        <end position="19"/>
    </location>
</feature>
<name>A0A1H1PXC2_9PSED</name>
<dbReference type="Pfam" id="PF09626">
    <property type="entry name" value="DHC"/>
    <property type="match status" value="1"/>
</dbReference>
<dbReference type="Proteomes" id="UP000243359">
    <property type="component" value="Chromosome I"/>
</dbReference>
<accession>A0A1H1PXC2</accession>
<keyword evidence="1" id="KW-0732">Signal</keyword>
<reference evidence="3" key="1">
    <citation type="submission" date="2016-10" db="EMBL/GenBank/DDBJ databases">
        <authorList>
            <person name="Varghese N."/>
            <person name="Submissions S."/>
        </authorList>
    </citation>
    <scope>NUCLEOTIDE SEQUENCE [LARGE SCALE GENOMIC DNA]</scope>
    <source>
        <strain evidence="3">KCTC 32247</strain>
    </source>
</reference>
<dbReference type="EMBL" id="LT629751">
    <property type="protein sequence ID" value="SDS15828.1"/>
    <property type="molecule type" value="Genomic_DNA"/>
</dbReference>
<evidence type="ECO:0000256" key="1">
    <source>
        <dbReference type="SAM" id="SignalP"/>
    </source>
</evidence>
<gene>
    <name evidence="2" type="ORF">SAMN05216221_1196</name>
</gene>
<dbReference type="STRING" id="1392877.SAMN05216221_1196"/>
<sequence length="172" mass="18504">MKRFGIALLLGLCSPLTLAAGSELPPATGSGSGKNQRPITPAIAADAAQLWRRECSGCHMAFPPGLLPGAAWAAHMDTLDNHFGVNVALGPREEEKIRGFLMLVSSNNHLPLQGEITAGRQPRITQTDWFGRRHRQVGADAFTQGAVRSPANCAGCHIAIERGSYRRAKTRR</sequence>
<evidence type="ECO:0000313" key="3">
    <source>
        <dbReference type="Proteomes" id="UP000243359"/>
    </source>
</evidence>
<proteinExistence type="predicted"/>
<feature type="chain" id="PRO_5009257060" evidence="1">
    <location>
        <begin position="20"/>
        <end position="172"/>
    </location>
</feature>
<organism evidence="2 3">
    <name type="scientific">Pseudomonas oryzae</name>
    <dbReference type="NCBI Taxonomy" id="1392877"/>
    <lineage>
        <taxon>Bacteria</taxon>
        <taxon>Pseudomonadati</taxon>
        <taxon>Pseudomonadota</taxon>
        <taxon>Gammaproteobacteria</taxon>
        <taxon>Pseudomonadales</taxon>
        <taxon>Pseudomonadaceae</taxon>
        <taxon>Pseudomonas</taxon>
    </lineage>
</organism>
<dbReference type="InterPro" id="IPR018588">
    <property type="entry name" value="Dihaem_cytochrome-c"/>
</dbReference>
<dbReference type="OrthoDB" id="5296814at2"/>
<dbReference type="RefSeq" id="WP_090348065.1">
    <property type="nucleotide sequence ID" value="NZ_LT629751.1"/>
</dbReference>
<evidence type="ECO:0000313" key="2">
    <source>
        <dbReference type="EMBL" id="SDS15828.1"/>
    </source>
</evidence>
<dbReference type="AlphaFoldDB" id="A0A1H1PXC2"/>